<dbReference type="RefSeq" id="WP_053233165.1">
    <property type="nucleotide sequence ID" value="NZ_CP011125.1"/>
</dbReference>
<dbReference type="Proteomes" id="UP000034883">
    <property type="component" value="Chromosome"/>
</dbReference>
<dbReference type="Gene3D" id="3.40.50.720">
    <property type="entry name" value="NAD(P)-binding Rossmann-like Domain"/>
    <property type="match status" value="1"/>
</dbReference>
<dbReference type="Gene3D" id="3.30.70.1450">
    <property type="entry name" value="Regulator of K+ conductance, C-terminal domain"/>
    <property type="match status" value="1"/>
</dbReference>
<dbReference type="GO" id="GO:0008324">
    <property type="term" value="F:monoatomic cation transmembrane transporter activity"/>
    <property type="evidence" value="ECO:0007669"/>
    <property type="project" value="InterPro"/>
</dbReference>
<name>A0A0F6YIA4_9BACT</name>
<reference evidence="3 4" key="1">
    <citation type="submission" date="2015-03" db="EMBL/GenBank/DDBJ databases">
        <title>Genome assembly of Sandaracinus amylolyticus DSM 53668.</title>
        <authorList>
            <person name="Sharma G."/>
            <person name="Subramanian S."/>
        </authorList>
    </citation>
    <scope>NUCLEOTIDE SEQUENCE [LARGE SCALE GENOMIC DNA]</scope>
    <source>
        <strain evidence="3 4">DSM 53668</strain>
    </source>
</reference>
<dbReference type="InterPro" id="IPR050721">
    <property type="entry name" value="Trk_Ktr_HKT_K-transport"/>
</dbReference>
<dbReference type="InterPro" id="IPR003148">
    <property type="entry name" value="RCK_N"/>
</dbReference>
<dbReference type="SUPFAM" id="SSF51735">
    <property type="entry name" value="NAD(P)-binding Rossmann-fold domains"/>
    <property type="match status" value="1"/>
</dbReference>
<evidence type="ECO:0000313" key="4">
    <source>
        <dbReference type="Proteomes" id="UP000034883"/>
    </source>
</evidence>
<dbReference type="SUPFAM" id="SSF116726">
    <property type="entry name" value="TrkA C-terminal domain-like"/>
    <property type="match status" value="1"/>
</dbReference>
<gene>
    <name evidence="3" type="ORF">DB32_003100</name>
</gene>
<dbReference type="OrthoDB" id="9776294at2"/>
<evidence type="ECO:0000313" key="3">
    <source>
        <dbReference type="EMBL" id="AKF05951.1"/>
    </source>
</evidence>
<dbReference type="STRING" id="927083.DB32_003100"/>
<dbReference type="PROSITE" id="PS51202">
    <property type="entry name" value="RCK_C"/>
    <property type="match status" value="1"/>
</dbReference>
<dbReference type="KEGG" id="samy:DB32_003100"/>
<dbReference type="AlphaFoldDB" id="A0A0F6YIA4"/>
<proteinExistence type="predicted"/>
<feature type="domain" description="RCK N-terminal" evidence="1">
    <location>
        <begin position="3"/>
        <end position="120"/>
    </location>
</feature>
<dbReference type="PROSITE" id="PS51201">
    <property type="entry name" value="RCK_N"/>
    <property type="match status" value="1"/>
</dbReference>
<keyword evidence="4" id="KW-1185">Reference proteome</keyword>
<dbReference type="PANTHER" id="PTHR43833:SF7">
    <property type="entry name" value="KTR SYSTEM POTASSIUM UPTAKE PROTEIN C"/>
    <property type="match status" value="1"/>
</dbReference>
<sequence length="222" mass="23812">MKAKKVLVIGVGRFGDSLIETLWQARAEIIAVDADPEQVEQVKDKTSAAFVGDATDPRVLSAIGADLVDTAVVTFGEDFEATVLCVTTLRKMGVKDVVARAATMRQAEVLRMVGASRVVQLEHEMGHRVAADLVMPVASDLLDFAHGVRVVPWIAEGKMVGKTLAQAELRKRWEIHVLGVRPQGAGGKKLEVPGADYTIAAGDTLLIAGAEASINRFVRESE</sequence>
<dbReference type="InterPro" id="IPR036721">
    <property type="entry name" value="RCK_C_sf"/>
</dbReference>
<dbReference type="InterPro" id="IPR006037">
    <property type="entry name" value="RCK_C"/>
</dbReference>
<dbReference type="Pfam" id="PF02254">
    <property type="entry name" value="TrkA_N"/>
    <property type="match status" value="1"/>
</dbReference>
<accession>A0A0F6YIA4</accession>
<dbReference type="InterPro" id="IPR036291">
    <property type="entry name" value="NAD(P)-bd_dom_sf"/>
</dbReference>
<protein>
    <submittedName>
        <fullName evidence="3">Trk system potassium uptake protein TrkA</fullName>
    </submittedName>
</protein>
<evidence type="ECO:0000259" key="1">
    <source>
        <dbReference type="PROSITE" id="PS51201"/>
    </source>
</evidence>
<dbReference type="Pfam" id="PF02080">
    <property type="entry name" value="TrkA_C"/>
    <property type="match status" value="1"/>
</dbReference>
<organism evidence="3 4">
    <name type="scientific">Sandaracinus amylolyticus</name>
    <dbReference type="NCBI Taxonomy" id="927083"/>
    <lineage>
        <taxon>Bacteria</taxon>
        <taxon>Pseudomonadati</taxon>
        <taxon>Myxococcota</taxon>
        <taxon>Polyangia</taxon>
        <taxon>Polyangiales</taxon>
        <taxon>Sandaracinaceae</taxon>
        <taxon>Sandaracinus</taxon>
    </lineage>
</organism>
<dbReference type="GO" id="GO:0006813">
    <property type="term" value="P:potassium ion transport"/>
    <property type="evidence" value="ECO:0007669"/>
    <property type="project" value="InterPro"/>
</dbReference>
<evidence type="ECO:0000259" key="2">
    <source>
        <dbReference type="PROSITE" id="PS51202"/>
    </source>
</evidence>
<dbReference type="EMBL" id="CP011125">
    <property type="protein sequence ID" value="AKF05951.1"/>
    <property type="molecule type" value="Genomic_DNA"/>
</dbReference>
<feature type="domain" description="RCK C-terminal" evidence="2">
    <location>
        <begin position="135"/>
        <end position="222"/>
    </location>
</feature>
<dbReference type="PANTHER" id="PTHR43833">
    <property type="entry name" value="POTASSIUM CHANNEL PROTEIN 2-RELATED-RELATED"/>
    <property type="match status" value="1"/>
</dbReference>